<organism evidence="1 2">
    <name type="scientific">Protomyces lactucae-debilis</name>
    <dbReference type="NCBI Taxonomy" id="2754530"/>
    <lineage>
        <taxon>Eukaryota</taxon>
        <taxon>Fungi</taxon>
        <taxon>Dikarya</taxon>
        <taxon>Ascomycota</taxon>
        <taxon>Taphrinomycotina</taxon>
        <taxon>Taphrinomycetes</taxon>
        <taxon>Taphrinales</taxon>
        <taxon>Protomycetaceae</taxon>
        <taxon>Protomyces</taxon>
    </lineage>
</organism>
<keyword evidence="2" id="KW-1185">Reference proteome</keyword>
<evidence type="ECO:0000313" key="2">
    <source>
        <dbReference type="Proteomes" id="UP000193685"/>
    </source>
</evidence>
<sequence length="57" mass="6095">MSSDERTPASCCATCHTASCPVNCACQACCPRMRRCLLLAARTSQPQCCRPSLCALN</sequence>
<dbReference type="AlphaFoldDB" id="A0A1Y2FD84"/>
<name>A0A1Y2FD84_PROLT</name>
<comment type="caution">
    <text evidence="1">The sequence shown here is derived from an EMBL/GenBank/DDBJ whole genome shotgun (WGS) entry which is preliminary data.</text>
</comment>
<reference evidence="1 2" key="1">
    <citation type="submission" date="2016-07" db="EMBL/GenBank/DDBJ databases">
        <title>Pervasive Adenine N6-methylation of Active Genes in Fungi.</title>
        <authorList>
            <consortium name="DOE Joint Genome Institute"/>
            <person name="Mondo S.J."/>
            <person name="Dannebaum R.O."/>
            <person name="Kuo R.C."/>
            <person name="Labutti K."/>
            <person name="Haridas S."/>
            <person name="Kuo A."/>
            <person name="Salamov A."/>
            <person name="Ahrendt S.R."/>
            <person name="Lipzen A."/>
            <person name="Sullivan W."/>
            <person name="Andreopoulos W.B."/>
            <person name="Clum A."/>
            <person name="Lindquist E."/>
            <person name="Daum C."/>
            <person name="Ramamoorthy G.K."/>
            <person name="Gryganskyi A."/>
            <person name="Culley D."/>
            <person name="Magnuson J.K."/>
            <person name="James T.Y."/>
            <person name="O'Malley M.A."/>
            <person name="Stajich J.E."/>
            <person name="Spatafora J.W."/>
            <person name="Visel A."/>
            <person name="Grigoriev I.V."/>
        </authorList>
    </citation>
    <scope>NUCLEOTIDE SEQUENCE [LARGE SCALE GENOMIC DNA]</scope>
    <source>
        <strain evidence="1 2">12-1054</strain>
    </source>
</reference>
<proteinExistence type="predicted"/>
<dbReference type="Proteomes" id="UP000193685">
    <property type="component" value="Unassembled WGS sequence"/>
</dbReference>
<gene>
    <name evidence="1" type="ORF">BCR37DRAFT_380269</name>
</gene>
<dbReference type="RefSeq" id="XP_040724760.1">
    <property type="nucleotide sequence ID" value="XM_040869446.1"/>
</dbReference>
<dbReference type="EMBL" id="MCFI01000011">
    <property type="protein sequence ID" value="ORY81384.1"/>
    <property type="molecule type" value="Genomic_DNA"/>
</dbReference>
<evidence type="ECO:0000313" key="1">
    <source>
        <dbReference type="EMBL" id="ORY81384.1"/>
    </source>
</evidence>
<dbReference type="GeneID" id="63786045"/>
<accession>A0A1Y2FD84</accession>
<protein>
    <submittedName>
        <fullName evidence="1">Uncharacterized protein</fullName>
    </submittedName>
</protein>